<dbReference type="Proteomes" id="UP000199306">
    <property type="component" value="Unassembled WGS sequence"/>
</dbReference>
<reference evidence="2 3" key="1">
    <citation type="submission" date="2016-10" db="EMBL/GenBank/DDBJ databases">
        <authorList>
            <person name="de Groot N.N."/>
        </authorList>
    </citation>
    <scope>NUCLEOTIDE SEQUENCE [LARGE SCALE GENOMIC DNA]</scope>
    <source>
        <strain evidence="3">E92,LMG 26720,CCM 7988</strain>
    </source>
</reference>
<feature type="chain" id="PRO_5011470620" description="DUF4783 domain-containing protein" evidence="1">
    <location>
        <begin position="21"/>
        <end position="144"/>
    </location>
</feature>
<dbReference type="InterPro" id="IPR031977">
    <property type="entry name" value="DUF4783"/>
</dbReference>
<dbReference type="Pfam" id="PF16022">
    <property type="entry name" value="DUF4783"/>
    <property type="match status" value="1"/>
</dbReference>
<dbReference type="AlphaFoldDB" id="A0A1I5QUH1"/>
<dbReference type="OrthoDB" id="1524766at2"/>
<feature type="signal peptide" evidence="1">
    <location>
        <begin position="1"/>
        <end position="20"/>
    </location>
</feature>
<name>A0A1I5QUH1_9BACT</name>
<evidence type="ECO:0000256" key="1">
    <source>
        <dbReference type="SAM" id="SignalP"/>
    </source>
</evidence>
<proteinExistence type="predicted"/>
<evidence type="ECO:0000313" key="2">
    <source>
        <dbReference type="EMBL" id="SFP49905.1"/>
    </source>
</evidence>
<keyword evidence="1" id="KW-0732">Signal</keyword>
<dbReference type="RefSeq" id="WP_092014686.1">
    <property type="nucleotide sequence ID" value="NZ_FOXH01000003.1"/>
</dbReference>
<protein>
    <recommendedName>
        <fullName evidence="4">DUF4783 domain-containing protein</fullName>
    </recommendedName>
</protein>
<dbReference type="STRING" id="1079859.SAMN04515674_103371"/>
<evidence type="ECO:0000313" key="3">
    <source>
        <dbReference type="Proteomes" id="UP000199306"/>
    </source>
</evidence>
<evidence type="ECO:0008006" key="4">
    <source>
        <dbReference type="Google" id="ProtNLM"/>
    </source>
</evidence>
<dbReference type="Gene3D" id="3.10.450.50">
    <property type="match status" value="1"/>
</dbReference>
<gene>
    <name evidence="2" type="ORF">SAMN04515674_103371</name>
</gene>
<keyword evidence="3" id="KW-1185">Reference proteome</keyword>
<organism evidence="2 3">
    <name type="scientific">Pseudarcicella hirudinis</name>
    <dbReference type="NCBI Taxonomy" id="1079859"/>
    <lineage>
        <taxon>Bacteria</taxon>
        <taxon>Pseudomonadati</taxon>
        <taxon>Bacteroidota</taxon>
        <taxon>Cytophagia</taxon>
        <taxon>Cytophagales</taxon>
        <taxon>Flectobacillaceae</taxon>
        <taxon>Pseudarcicella</taxon>
    </lineage>
</organism>
<accession>A0A1I5QUH1</accession>
<sequence>MKKLCSFLIAIVLICGNSGAAIPENFLITKIQSSLRTGDASELASLFNKKIELIIDSEQVEFNQIANDHAEFILKAFFRKKTPKDFLVSFKGNDPQKQFFSGTYVTDSENFRVYVLLKRKEGQFLIDTIHFRKDSYRNNSIVAD</sequence>
<dbReference type="EMBL" id="FOXH01000003">
    <property type="protein sequence ID" value="SFP49905.1"/>
    <property type="molecule type" value="Genomic_DNA"/>
</dbReference>